<sequence>MQEISFRLWMKWKASMQGVTSIEYAILIGLMAVGIAAGSGKLSEVINAMFDSLATQTETTLNGPTDQSGS</sequence>
<accession>A0AA52EIT4</accession>
<feature type="transmembrane region" description="Helical" evidence="1">
    <location>
        <begin position="21"/>
        <end position="40"/>
    </location>
</feature>
<keyword evidence="1" id="KW-0472">Membrane</keyword>
<organism evidence="2 3">
    <name type="scientific">Temperatibacter marinus</name>
    <dbReference type="NCBI Taxonomy" id="1456591"/>
    <lineage>
        <taxon>Bacteria</taxon>
        <taxon>Pseudomonadati</taxon>
        <taxon>Pseudomonadota</taxon>
        <taxon>Alphaproteobacteria</taxon>
        <taxon>Kordiimonadales</taxon>
        <taxon>Temperatibacteraceae</taxon>
        <taxon>Temperatibacter</taxon>
    </lineage>
</organism>
<dbReference type="EMBL" id="CP123872">
    <property type="protein sequence ID" value="WND03312.1"/>
    <property type="molecule type" value="Genomic_DNA"/>
</dbReference>
<gene>
    <name evidence="2" type="ORF">QGN29_02875</name>
</gene>
<keyword evidence="1" id="KW-1133">Transmembrane helix</keyword>
<evidence type="ECO:0000313" key="3">
    <source>
        <dbReference type="Proteomes" id="UP001268683"/>
    </source>
</evidence>
<proteinExistence type="predicted"/>
<evidence type="ECO:0000313" key="2">
    <source>
        <dbReference type="EMBL" id="WND03312.1"/>
    </source>
</evidence>
<reference evidence="2" key="1">
    <citation type="submission" date="2023-04" db="EMBL/GenBank/DDBJ databases">
        <title>Complete genome sequence of Temperatibacter marinus.</title>
        <authorList>
            <person name="Rong J.-C."/>
            <person name="Yi M.-L."/>
            <person name="Zhao Q."/>
        </authorList>
    </citation>
    <scope>NUCLEOTIDE SEQUENCE</scope>
    <source>
        <strain evidence="2">NBRC 110045</strain>
    </source>
</reference>
<dbReference type="KEGG" id="tmk:QGN29_02875"/>
<evidence type="ECO:0000256" key="1">
    <source>
        <dbReference type="SAM" id="Phobius"/>
    </source>
</evidence>
<protein>
    <submittedName>
        <fullName evidence="2">Flp family type IVb pilin</fullName>
    </submittedName>
</protein>
<name>A0AA52EIT4_9PROT</name>
<dbReference type="InterPro" id="IPR007047">
    <property type="entry name" value="Flp_Fap"/>
</dbReference>
<dbReference type="Pfam" id="PF04964">
    <property type="entry name" value="Flp_Fap"/>
    <property type="match status" value="1"/>
</dbReference>
<dbReference type="AlphaFoldDB" id="A0AA52EIT4"/>
<keyword evidence="3" id="KW-1185">Reference proteome</keyword>
<dbReference type="RefSeq" id="WP_310799165.1">
    <property type="nucleotide sequence ID" value="NZ_CP123872.1"/>
</dbReference>
<keyword evidence="1" id="KW-0812">Transmembrane</keyword>
<dbReference type="Proteomes" id="UP001268683">
    <property type="component" value="Chromosome"/>
</dbReference>